<organism evidence="1 2">
    <name type="scientific">Pseudomonas eucalypticola</name>
    <dbReference type="NCBI Taxonomy" id="2599595"/>
    <lineage>
        <taxon>Bacteria</taxon>
        <taxon>Pseudomonadati</taxon>
        <taxon>Pseudomonadota</taxon>
        <taxon>Gammaproteobacteria</taxon>
        <taxon>Pseudomonadales</taxon>
        <taxon>Pseudomonadaceae</taxon>
        <taxon>Pseudomonas</taxon>
    </lineage>
</organism>
<proteinExistence type="predicted"/>
<dbReference type="KEGG" id="pez:HWQ56_19495"/>
<evidence type="ECO:0000313" key="2">
    <source>
        <dbReference type="Proteomes" id="UP000509568"/>
    </source>
</evidence>
<dbReference type="Proteomes" id="UP000509568">
    <property type="component" value="Chromosome"/>
</dbReference>
<evidence type="ECO:0000313" key="1">
    <source>
        <dbReference type="EMBL" id="QKZ05856.1"/>
    </source>
</evidence>
<gene>
    <name evidence="1" type="ORF">HWQ56_19495</name>
</gene>
<sequence>MSRFAYASFCDDVRPEINNKFSLMGLYAADMIFGDFPTTLPKMCVIMHIVTSVDKPFQEIVCAGRFQDNEVFKIHLKTSNLALGQPGVILECGHQRLRVQSMATIAPATFTSPGLFEIEIIADGEKIYCPGIAISKVPEGMTLVS</sequence>
<keyword evidence="2" id="KW-1185">Reference proteome</keyword>
<reference evidence="1 2" key="1">
    <citation type="submission" date="2020-06" db="EMBL/GenBank/DDBJ databases">
        <title>Pseudomonas eucalypticola sp. nov., an endophyte of Eucalyptus dunnii leaves with biocontrol ability of eucalyptus leaf blight.</title>
        <authorList>
            <person name="Liu Y."/>
            <person name="Song Z."/>
            <person name="Zeng H."/>
            <person name="Lu M."/>
            <person name="Wang X."/>
            <person name="Lian X."/>
            <person name="Zhang Q."/>
        </authorList>
    </citation>
    <scope>NUCLEOTIDE SEQUENCE [LARGE SCALE GENOMIC DNA]</scope>
    <source>
        <strain evidence="1 2">NP-1</strain>
    </source>
</reference>
<dbReference type="AlphaFoldDB" id="A0A7D5D978"/>
<dbReference type="Pfam" id="PF22091">
    <property type="entry name" value="DUF6941"/>
    <property type="match status" value="1"/>
</dbReference>
<dbReference type="EMBL" id="CP056030">
    <property type="protein sequence ID" value="QKZ05856.1"/>
    <property type="molecule type" value="Genomic_DNA"/>
</dbReference>
<accession>A0A7D5D978</accession>
<dbReference type="InterPro" id="IPR054221">
    <property type="entry name" value="DUF6941"/>
</dbReference>
<dbReference type="RefSeq" id="WP_176571545.1">
    <property type="nucleotide sequence ID" value="NZ_CP056030.1"/>
</dbReference>
<protein>
    <submittedName>
        <fullName evidence="1">Uncharacterized protein</fullName>
    </submittedName>
</protein>
<name>A0A7D5D978_9PSED</name>